<dbReference type="Proteomes" id="UP000249377">
    <property type="component" value="Unassembled WGS sequence"/>
</dbReference>
<dbReference type="AlphaFoldDB" id="A0A328U8H9"/>
<name>A0A328U8H9_9FIRM</name>
<keyword evidence="2" id="KW-1185">Reference proteome</keyword>
<proteinExistence type="predicted"/>
<gene>
    <name evidence="1" type="ORF">DPQ25_14280</name>
</gene>
<evidence type="ECO:0000313" key="1">
    <source>
        <dbReference type="EMBL" id="RAQ21757.1"/>
    </source>
</evidence>
<dbReference type="EMBL" id="QLYR01000031">
    <property type="protein sequence ID" value="RAQ21757.1"/>
    <property type="molecule type" value="Genomic_DNA"/>
</dbReference>
<accession>A0A328U8H9</accession>
<organism evidence="1 2">
    <name type="scientific">Hydrogeniiclostridium mannosilyticum</name>
    <dbReference type="NCBI Taxonomy" id="2764322"/>
    <lineage>
        <taxon>Bacteria</taxon>
        <taxon>Bacillati</taxon>
        <taxon>Bacillota</taxon>
        <taxon>Clostridia</taxon>
        <taxon>Eubacteriales</taxon>
        <taxon>Acutalibacteraceae</taxon>
        <taxon>Hydrogeniiclostridium</taxon>
    </lineage>
</organism>
<evidence type="ECO:0000313" key="2">
    <source>
        <dbReference type="Proteomes" id="UP000249377"/>
    </source>
</evidence>
<comment type="caution">
    <text evidence="1">The sequence shown here is derived from an EMBL/GenBank/DDBJ whole genome shotgun (WGS) entry which is preliminary data.</text>
</comment>
<reference evidence="1 2" key="1">
    <citation type="submission" date="2018-06" db="EMBL/GenBank/DDBJ databases">
        <title>Noncontiguous genome sequence of Ruminococcaceae bacterium ASD2818.</title>
        <authorList>
            <person name="Chaplin A.V."/>
            <person name="Sokolova S.R."/>
            <person name="Kochetkova T.O."/>
            <person name="Goltsov A.Y."/>
            <person name="Trofimov D.Y."/>
            <person name="Efimov B.A."/>
        </authorList>
    </citation>
    <scope>NUCLEOTIDE SEQUENCE [LARGE SCALE GENOMIC DNA]</scope>
    <source>
        <strain evidence="1 2">ASD2818</strain>
    </source>
</reference>
<sequence length="67" mass="7578">MQGPIGSRDDFLTYYLDKDKKIYAVTGCFSGTLEEFEKKVKETHGSNKHAKQYLKAAEMARVMLSGD</sequence>
<protein>
    <submittedName>
        <fullName evidence="1">Uncharacterized protein</fullName>
    </submittedName>
</protein>